<dbReference type="Proteomes" id="UP000613177">
    <property type="component" value="Unassembled WGS sequence"/>
</dbReference>
<gene>
    <name evidence="2" type="ORF">INT48_007651</name>
</gene>
<protein>
    <submittedName>
        <fullName evidence="2">Uncharacterized protein</fullName>
    </submittedName>
</protein>
<evidence type="ECO:0000313" key="3">
    <source>
        <dbReference type="Proteomes" id="UP000613177"/>
    </source>
</evidence>
<feature type="region of interest" description="Disordered" evidence="1">
    <location>
        <begin position="65"/>
        <end position="96"/>
    </location>
</feature>
<reference evidence="2" key="1">
    <citation type="submission" date="2021-01" db="EMBL/GenBank/DDBJ databases">
        <title>Metabolic potential, ecology and presence of endohyphal bacteria is reflected in genomic diversity of Mucoromycotina.</title>
        <authorList>
            <person name="Muszewska A."/>
            <person name="Okrasinska A."/>
            <person name="Steczkiewicz K."/>
            <person name="Drgas O."/>
            <person name="Orlowska M."/>
            <person name="Perlinska-Lenart U."/>
            <person name="Aleksandrzak-Piekarczyk T."/>
            <person name="Szatraj K."/>
            <person name="Zielenkiewicz U."/>
            <person name="Pilsyk S."/>
            <person name="Malc E."/>
            <person name="Mieczkowski P."/>
            <person name="Kruszewska J.S."/>
            <person name="Biernat P."/>
            <person name="Pawlowska J."/>
        </authorList>
    </citation>
    <scope>NUCLEOTIDE SEQUENCE</scope>
    <source>
        <strain evidence="2">WA0000018081</strain>
    </source>
</reference>
<dbReference type="AlphaFoldDB" id="A0A8H7SQF0"/>
<evidence type="ECO:0000256" key="1">
    <source>
        <dbReference type="SAM" id="MobiDB-lite"/>
    </source>
</evidence>
<keyword evidence="3" id="KW-1185">Reference proteome</keyword>
<sequence length="156" mass="17993">MEGALKSAKRKAAISEYRKNSTVIASTSINYEKSKYQLRGQMVEEVVDKGESRSRKRQRVQAMQLFESNGVKGKEDEGKTQDIPNNSGEEDDENDVDDIWESWKSIRESIVLLALRPVLPVELFQELNKQIPNIKMQWVDRIFKQLLSDALDTVQY</sequence>
<proteinExistence type="predicted"/>
<dbReference type="EMBL" id="JAEPRE010000086">
    <property type="protein sequence ID" value="KAG2233231.1"/>
    <property type="molecule type" value="Genomic_DNA"/>
</dbReference>
<accession>A0A8H7SQF0</accession>
<name>A0A8H7SQF0_9FUNG</name>
<organism evidence="2 3">
    <name type="scientific">Thamnidium elegans</name>
    <dbReference type="NCBI Taxonomy" id="101142"/>
    <lineage>
        <taxon>Eukaryota</taxon>
        <taxon>Fungi</taxon>
        <taxon>Fungi incertae sedis</taxon>
        <taxon>Mucoromycota</taxon>
        <taxon>Mucoromycotina</taxon>
        <taxon>Mucoromycetes</taxon>
        <taxon>Mucorales</taxon>
        <taxon>Mucorineae</taxon>
        <taxon>Mucoraceae</taxon>
        <taxon>Thamnidium</taxon>
    </lineage>
</organism>
<evidence type="ECO:0000313" key="2">
    <source>
        <dbReference type="EMBL" id="KAG2233231.1"/>
    </source>
</evidence>
<comment type="caution">
    <text evidence="2">The sequence shown here is derived from an EMBL/GenBank/DDBJ whole genome shotgun (WGS) entry which is preliminary data.</text>
</comment>